<dbReference type="Pfam" id="PF13926">
    <property type="entry name" value="DUF4211"/>
    <property type="match status" value="1"/>
</dbReference>
<dbReference type="GO" id="GO:0005634">
    <property type="term" value="C:nucleus"/>
    <property type="evidence" value="ECO:0007669"/>
    <property type="project" value="TreeGrafter"/>
</dbReference>
<feature type="compositionally biased region" description="Acidic residues" evidence="1">
    <location>
        <begin position="364"/>
        <end position="373"/>
    </location>
</feature>
<feature type="compositionally biased region" description="Acidic residues" evidence="1">
    <location>
        <begin position="420"/>
        <end position="438"/>
    </location>
</feature>
<evidence type="ECO:0000313" key="4">
    <source>
        <dbReference type="Proteomes" id="UP001140453"/>
    </source>
</evidence>
<feature type="compositionally biased region" description="Polar residues" evidence="1">
    <location>
        <begin position="111"/>
        <end position="122"/>
    </location>
</feature>
<feature type="compositionally biased region" description="Acidic residues" evidence="1">
    <location>
        <begin position="572"/>
        <end position="585"/>
    </location>
</feature>
<feature type="compositionally biased region" description="Basic residues" evidence="1">
    <location>
        <begin position="1"/>
        <end position="11"/>
    </location>
</feature>
<feature type="domain" description="DUF4211" evidence="2">
    <location>
        <begin position="431"/>
        <end position="570"/>
    </location>
</feature>
<feature type="compositionally biased region" description="Polar residues" evidence="1">
    <location>
        <begin position="45"/>
        <end position="64"/>
    </location>
</feature>
<feature type="compositionally biased region" description="Acidic residues" evidence="1">
    <location>
        <begin position="199"/>
        <end position="214"/>
    </location>
</feature>
<feature type="compositionally biased region" description="Low complexity" evidence="1">
    <location>
        <begin position="91"/>
        <end position="101"/>
    </location>
</feature>
<feature type="compositionally biased region" description="Low complexity" evidence="1">
    <location>
        <begin position="26"/>
        <end position="38"/>
    </location>
</feature>
<feature type="compositionally biased region" description="Acidic residues" evidence="1">
    <location>
        <begin position="260"/>
        <end position="271"/>
    </location>
</feature>
<protein>
    <recommendedName>
        <fullName evidence="2">DUF4211 domain-containing protein</fullName>
    </recommendedName>
</protein>
<feature type="compositionally biased region" description="Basic residues" evidence="1">
    <location>
        <begin position="402"/>
        <end position="414"/>
    </location>
</feature>
<feature type="compositionally biased region" description="Acidic residues" evidence="1">
    <location>
        <begin position="151"/>
        <end position="162"/>
    </location>
</feature>
<feature type="compositionally biased region" description="Basic and acidic residues" evidence="1">
    <location>
        <begin position="163"/>
        <end position="183"/>
    </location>
</feature>
<gene>
    <name evidence="3" type="ORF">N0V93_004819</name>
</gene>
<dbReference type="AlphaFoldDB" id="A0A9W9CW60"/>
<reference evidence="3" key="1">
    <citation type="submission" date="2022-10" db="EMBL/GenBank/DDBJ databases">
        <title>Tapping the CABI collections for fungal endophytes: first genome assemblies for Collariella, Neodidymelliopsis, Ascochyta clinopodiicola, Didymella pomorum, Didymosphaeria variabile, Neocosmospora piperis and Neocucurbitaria cava.</title>
        <authorList>
            <person name="Hill R."/>
        </authorList>
    </citation>
    <scope>NUCLEOTIDE SEQUENCE</scope>
    <source>
        <strain evidence="3">IMI 355082</strain>
    </source>
</reference>
<evidence type="ECO:0000256" key="1">
    <source>
        <dbReference type="SAM" id="MobiDB-lite"/>
    </source>
</evidence>
<dbReference type="EMBL" id="JAPEVB010000003">
    <property type="protein sequence ID" value="KAJ4391202.1"/>
    <property type="molecule type" value="Genomic_DNA"/>
</dbReference>
<feature type="region of interest" description="Disordered" evidence="1">
    <location>
        <begin position="1"/>
        <end position="438"/>
    </location>
</feature>
<dbReference type="Proteomes" id="UP001140453">
    <property type="component" value="Unassembled WGS sequence"/>
</dbReference>
<dbReference type="OrthoDB" id="21499at2759"/>
<feature type="region of interest" description="Disordered" evidence="1">
    <location>
        <begin position="558"/>
        <end position="602"/>
    </location>
</feature>
<accession>A0A9W9CW60</accession>
<feature type="compositionally biased region" description="Basic and acidic residues" evidence="1">
    <location>
        <begin position="342"/>
        <end position="359"/>
    </location>
</feature>
<name>A0A9W9CW60_9PEZI</name>
<dbReference type="PANTHER" id="PTHR14689:SF0">
    <property type="entry name" value="COILED-COIL DOMAIN-CONTAINING PROTEIN 82"/>
    <property type="match status" value="1"/>
</dbReference>
<organism evidence="3 4">
    <name type="scientific">Gnomoniopsis smithogilvyi</name>
    <dbReference type="NCBI Taxonomy" id="1191159"/>
    <lineage>
        <taxon>Eukaryota</taxon>
        <taxon>Fungi</taxon>
        <taxon>Dikarya</taxon>
        <taxon>Ascomycota</taxon>
        <taxon>Pezizomycotina</taxon>
        <taxon>Sordariomycetes</taxon>
        <taxon>Sordariomycetidae</taxon>
        <taxon>Diaporthales</taxon>
        <taxon>Gnomoniaceae</taxon>
        <taxon>Gnomoniopsis</taxon>
    </lineage>
</organism>
<evidence type="ECO:0000313" key="3">
    <source>
        <dbReference type="EMBL" id="KAJ4391202.1"/>
    </source>
</evidence>
<dbReference type="InterPro" id="IPR025451">
    <property type="entry name" value="DUF4211"/>
</dbReference>
<feature type="compositionally biased region" description="Polar residues" evidence="1">
    <location>
        <begin position="315"/>
        <end position="329"/>
    </location>
</feature>
<keyword evidence="4" id="KW-1185">Reference proteome</keyword>
<comment type="caution">
    <text evidence="3">The sequence shown here is derived from an EMBL/GenBank/DDBJ whole genome shotgun (WGS) entry which is preliminary data.</text>
</comment>
<evidence type="ECO:0000259" key="2">
    <source>
        <dbReference type="Pfam" id="PF13926"/>
    </source>
</evidence>
<proteinExistence type="predicted"/>
<sequence>MSSRKRARKAQQQKLTFEPVATAGASSSSPLPSFGRSPARVRFSSPRTVQESSPSRTQTASPFSAATRRRKRKPRQQTLESSLEKGKGKTKNTATTATTTKVLAEDDDSDVLSSATARNNIAEQRRRAVMSPPRSSIFGSHQGRRKIVVDSDSETPVEEDGTVTDRDGEGPPKHDTPQRERIKSRPLPTPVVAISSDEHGEDDQDGSDDEESENEVQAHVRSSQSLPNHAAPDEDEDDVDLPVRTPRSSMPGQRRRPIIDVDEDVDEDDEIQTPAKRRRLTRQKAAPVSESDSDTSSANSSPVQSRSKGKGKATLSEQKSSPPASTARSMRSGARKHRSQREKRMELLRRHKAGEKELTIEDINTSEEEEDGALYDTDSDHQVLEVFDDESETEEPVQAKEKAKKKAAKKKNRRAREASVLDEDADSEDENFIDDDDDTLGVPDEALHLIPLEFTRASTKPLKLHFKDAVEWLIHRRINPGFDKDNEVYVTAWRKLSDEVTGLANSKFISSVWRPDFHKALKARPYIEQEELGASALATEFDNCQACGRSGHPATWTIRPWGKPYDPKTLDEVESDSEDEDEDEEHGDRDANGNIIPSEDTKFSVGQTCNSNAETAHSLMHWKVGLRDWVEAHLEGQGYFEADQVLEREHMKAKARHKVADQIVVNWEEGGVIQGLFGDFQATIESARNKDPTKVSRGRRW</sequence>
<dbReference type="PANTHER" id="PTHR14689">
    <property type="entry name" value="PHORBOL-ESTER_DAG-TYPE DOMAIN-CONTAINING PROTEIN"/>
    <property type="match status" value="1"/>
</dbReference>
<feature type="compositionally biased region" description="Acidic residues" evidence="1">
    <location>
        <begin position="386"/>
        <end position="395"/>
    </location>
</feature>